<dbReference type="PRINTS" id="PR00175">
    <property type="entry name" value="NAALASMPORT"/>
</dbReference>
<feature type="transmembrane region" description="Helical" evidence="9">
    <location>
        <begin position="141"/>
        <end position="160"/>
    </location>
</feature>
<comment type="subcellular location">
    <subcellularLocation>
        <location evidence="1 9">Cell membrane</location>
        <topology evidence="1 9">Multi-pass membrane protein</topology>
    </subcellularLocation>
</comment>
<keyword evidence="8 9" id="KW-0472">Membrane</keyword>
<dbReference type="PANTHER" id="PTHR30330:SF7">
    <property type="entry name" value="SODIUM_PROTON-DEPENDENT ALANINE CARRIER PROTEIN YRBD-RELATED"/>
    <property type="match status" value="1"/>
</dbReference>
<evidence type="ECO:0000256" key="8">
    <source>
        <dbReference type="ARBA" id="ARBA00023136"/>
    </source>
</evidence>
<feature type="transmembrane region" description="Helical" evidence="9">
    <location>
        <begin position="396"/>
        <end position="414"/>
    </location>
</feature>
<dbReference type="AlphaFoldDB" id="A0A1Q9JGS5"/>
<proteinExistence type="inferred from homology"/>
<dbReference type="PANTHER" id="PTHR30330">
    <property type="entry name" value="AGSS FAMILY TRANSPORTER, SODIUM-ALANINE"/>
    <property type="match status" value="1"/>
</dbReference>
<reference evidence="10 11" key="1">
    <citation type="journal article" date="2016" name="Appl. Environ. Microbiol.">
        <title>Function and Phylogeny of Bacterial Butyryl Coenzyme A:Acetate Transferases and Their Diversity in the Proximal Colon of Swine.</title>
        <authorList>
            <person name="Trachsel J."/>
            <person name="Bayles D.O."/>
            <person name="Looft T."/>
            <person name="Levine U.Y."/>
            <person name="Allen H.K."/>
        </authorList>
    </citation>
    <scope>NUCLEOTIDE SEQUENCE [LARGE SCALE GENOMIC DNA]</scope>
    <source>
        <strain evidence="10 11">68-3-10</strain>
    </source>
</reference>
<dbReference type="Proteomes" id="UP000187404">
    <property type="component" value="Unassembled WGS sequence"/>
</dbReference>
<keyword evidence="4 9" id="KW-1003">Cell membrane</keyword>
<evidence type="ECO:0000256" key="4">
    <source>
        <dbReference type="ARBA" id="ARBA00022475"/>
    </source>
</evidence>
<feature type="transmembrane region" description="Helical" evidence="9">
    <location>
        <begin position="12"/>
        <end position="32"/>
    </location>
</feature>
<gene>
    <name evidence="10" type="ORF">BHK98_04250</name>
</gene>
<dbReference type="InterPro" id="IPR001463">
    <property type="entry name" value="Na/Ala_symport"/>
</dbReference>
<keyword evidence="6 9" id="KW-0769">Symport</keyword>
<protein>
    <submittedName>
        <fullName evidence="10">Sodium:alanine symporter</fullName>
    </submittedName>
</protein>
<keyword evidence="7 9" id="KW-1133">Transmembrane helix</keyword>
<feature type="transmembrane region" description="Helical" evidence="9">
    <location>
        <begin position="297"/>
        <end position="321"/>
    </location>
</feature>
<evidence type="ECO:0000313" key="10">
    <source>
        <dbReference type="EMBL" id="OLR55344.1"/>
    </source>
</evidence>
<evidence type="ECO:0000256" key="1">
    <source>
        <dbReference type="ARBA" id="ARBA00004651"/>
    </source>
</evidence>
<dbReference type="Gene3D" id="1.20.1740.10">
    <property type="entry name" value="Amino acid/polyamine transporter I"/>
    <property type="match status" value="1"/>
</dbReference>
<evidence type="ECO:0000256" key="2">
    <source>
        <dbReference type="ARBA" id="ARBA00009261"/>
    </source>
</evidence>
<accession>A0A1Q9JGS5</accession>
<dbReference type="RefSeq" id="WP_075712339.1">
    <property type="nucleotide sequence ID" value="NZ_MJIE01000001.1"/>
</dbReference>
<evidence type="ECO:0000256" key="6">
    <source>
        <dbReference type="ARBA" id="ARBA00022847"/>
    </source>
</evidence>
<dbReference type="GO" id="GO:0005886">
    <property type="term" value="C:plasma membrane"/>
    <property type="evidence" value="ECO:0007669"/>
    <property type="project" value="UniProtKB-SubCell"/>
</dbReference>
<evidence type="ECO:0000256" key="9">
    <source>
        <dbReference type="RuleBase" id="RU363064"/>
    </source>
</evidence>
<dbReference type="Pfam" id="PF01235">
    <property type="entry name" value="Na_Ala_symp"/>
    <property type="match status" value="1"/>
</dbReference>
<keyword evidence="11" id="KW-1185">Reference proteome</keyword>
<sequence>MLDSLASTLNGFLWAPALVYLALGVGIFLSVGMKFPQFRLIKDMVHQLVRGGSSENGVSSFQGFAMALGGRVGTGNIAGVASAIGTGGPGAVFWMWMIALVSAGSAFSESALAQVYKRKVLNQYRGGPAYYIEKGLKAKPLAIIFACATILAMTVTGPTVQANAISTAFKGLNLNISPLVVGVVIFVLFLLVTIGGLKRIGSFASYVVPIMAIVYIVLAIIILVANAKQIGPMFALIFRSAFNQEALFGGIFGQCVMMGVKRGIYSNEAGWGSGAHAAATAEVSHPAKQGLAQAFSVYVDTLMVCTATALMILSTGCYNVLALDGKSFIVENLPGVEAGPGYVQRAIDTLIPGFGAPFITIAIFFFAFTTLLSFAVYADANIQYIMSAVSDKAKRYAYFIGVIIIATLSLFASMKDMTTAWNYADVGVGIMCWLNLPVLALMAPKSFRLLKDYEYQKHLGLDPVFIPEDIGFDNCELWDEIVEEKYSDLKAAKRAAESKTGVTEAEAIK</sequence>
<evidence type="ECO:0000256" key="3">
    <source>
        <dbReference type="ARBA" id="ARBA00022448"/>
    </source>
</evidence>
<evidence type="ECO:0000256" key="7">
    <source>
        <dbReference type="ARBA" id="ARBA00022989"/>
    </source>
</evidence>
<dbReference type="GO" id="GO:0005283">
    <property type="term" value="F:amino acid:sodium symporter activity"/>
    <property type="evidence" value="ECO:0007669"/>
    <property type="project" value="InterPro"/>
</dbReference>
<comment type="similarity">
    <text evidence="2 9">Belongs to the alanine or glycine:cation symporter (AGCS) (TC 2.A.25) family.</text>
</comment>
<dbReference type="NCBIfam" id="TIGR00835">
    <property type="entry name" value="agcS"/>
    <property type="match status" value="1"/>
</dbReference>
<organism evidence="10 11">
    <name type="scientific">Hornefia porci</name>
    <dbReference type="NCBI Taxonomy" id="2652292"/>
    <lineage>
        <taxon>Bacteria</taxon>
        <taxon>Bacillati</taxon>
        <taxon>Bacillota</taxon>
        <taxon>Clostridia</taxon>
        <taxon>Peptostreptococcales</taxon>
        <taxon>Anaerovoracaceae</taxon>
        <taxon>Hornefia</taxon>
    </lineage>
</organism>
<keyword evidence="3 9" id="KW-0813">Transport</keyword>
<feature type="transmembrane region" description="Helical" evidence="9">
    <location>
        <begin position="354"/>
        <end position="376"/>
    </location>
</feature>
<dbReference type="OrthoDB" id="9804874at2"/>
<evidence type="ECO:0000313" key="11">
    <source>
        <dbReference type="Proteomes" id="UP000187404"/>
    </source>
</evidence>
<dbReference type="EMBL" id="MJIE01000001">
    <property type="protein sequence ID" value="OLR55344.1"/>
    <property type="molecule type" value="Genomic_DNA"/>
</dbReference>
<comment type="caution">
    <text evidence="10">The sequence shown here is derived from an EMBL/GenBank/DDBJ whole genome shotgun (WGS) entry which is preliminary data.</text>
</comment>
<keyword evidence="5 9" id="KW-0812">Transmembrane</keyword>
<feature type="transmembrane region" description="Helical" evidence="9">
    <location>
        <begin position="172"/>
        <end position="197"/>
    </location>
</feature>
<evidence type="ECO:0000256" key="5">
    <source>
        <dbReference type="ARBA" id="ARBA00022692"/>
    </source>
</evidence>
<feature type="transmembrane region" description="Helical" evidence="9">
    <location>
        <begin position="420"/>
        <end position="443"/>
    </location>
</feature>
<name>A0A1Q9JGS5_9FIRM</name>
<dbReference type="FunFam" id="1.20.1740.10:FF:000004">
    <property type="entry name" value="Sodium:alanine symporter family protein"/>
    <property type="match status" value="1"/>
</dbReference>
<feature type="transmembrane region" description="Helical" evidence="9">
    <location>
        <begin position="203"/>
        <end position="225"/>
    </location>
</feature>